<comment type="caution">
    <text evidence="6">Lacks conserved residue(s) required for the propagation of feature annotation.</text>
</comment>
<evidence type="ECO:0000259" key="7">
    <source>
        <dbReference type="Pfam" id="PF04547"/>
    </source>
</evidence>
<feature type="transmembrane region" description="Helical" evidence="6">
    <location>
        <begin position="314"/>
        <end position="332"/>
    </location>
</feature>
<dbReference type="PANTHER" id="PTHR12308:SF51">
    <property type="entry name" value="ANOCTAMIN-8"/>
    <property type="match status" value="1"/>
</dbReference>
<comment type="similarity">
    <text evidence="2 6">Belongs to the anoctamin family.</text>
</comment>
<keyword evidence="4 6" id="KW-1133">Transmembrane helix</keyword>
<evidence type="ECO:0000313" key="9">
    <source>
        <dbReference type="Proteomes" id="UP000580250"/>
    </source>
</evidence>
<keyword evidence="5 6" id="KW-0472">Membrane</keyword>
<evidence type="ECO:0000256" key="4">
    <source>
        <dbReference type="ARBA" id="ARBA00022989"/>
    </source>
</evidence>
<keyword evidence="3 6" id="KW-0812">Transmembrane</keyword>
<proteinExistence type="inferred from homology"/>
<feature type="domain" description="Anoctamin transmembrane" evidence="7">
    <location>
        <begin position="165"/>
        <end position="537"/>
    </location>
</feature>
<organism evidence="8 9">
    <name type="scientific">Meloidogyne enterolobii</name>
    <name type="common">Root-knot nematode worm</name>
    <name type="synonym">Meloidogyne mayaguensis</name>
    <dbReference type="NCBI Taxonomy" id="390850"/>
    <lineage>
        <taxon>Eukaryota</taxon>
        <taxon>Metazoa</taxon>
        <taxon>Ecdysozoa</taxon>
        <taxon>Nematoda</taxon>
        <taxon>Chromadorea</taxon>
        <taxon>Rhabditida</taxon>
        <taxon>Tylenchina</taxon>
        <taxon>Tylenchomorpha</taxon>
        <taxon>Tylenchoidea</taxon>
        <taxon>Meloidogynidae</taxon>
        <taxon>Meloidogyninae</taxon>
        <taxon>Meloidogyne</taxon>
    </lineage>
</organism>
<sequence length="544" mass="63385">MRKILKWADDLPETVEPSNETVLAILSKKMTRDDAESLAKMLTYYFPTLYVDIRQQNKRRRYALAFSLKNDICSNDSTERLVKIRRLLEQAQTDKEEQLKFIFDNHPFILNIPTGTLLIPFLLSKSTKIIYSLIPLHQPDHLSQLFLNWVFSSPSELLHPPIQQISGYFGLEISLYFAWLAHYTKCLIAPALIGRLIRYTESDLDFTNMNTNLSTNILNNNKNFEFFAFIIFAIFNCLWAIGFLYSWKIQKQHLIQNKEPLNHQNNFKLRQNLLKNICRPLEIFSLISLLITLIILLRLQDWSRENFGSSNWKSLAPVVLQALICMGAEYIYRRCAEIEWIRGKRKNDFLLVARLALFQSISSFCPLFYIAFWLGDWKRLQQSLATLLVTRQFVQNFTEIGIPLIYGELRLMQYAFIRNLEAKRKVSHWRAQQAANTFEEENPSEEERQAALSEYGRPLDDYLEMFIQLGYVLLFSPAFPLAPLCAFLNNLLEARVDAFKLCALHRRPWPTDDVGGWDGVIKIMLIASVWVNLGLILLRCLTTG</sequence>
<dbReference type="Proteomes" id="UP000580250">
    <property type="component" value="Unassembled WGS sequence"/>
</dbReference>
<comment type="caution">
    <text evidence="8">The sequence shown here is derived from an EMBL/GenBank/DDBJ whole genome shotgun (WGS) entry which is preliminary data.</text>
</comment>
<feature type="transmembrane region" description="Helical" evidence="6">
    <location>
        <begin position="352"/>
        <end position="374"/>
    </location>
</feature>
<evidence type="ECO:0000313" key="8">
    <source>
        <dbReference type="EMBL" id="CAD2178525.1"/>
    </source>
</evidence>
<evidence type="ECO:0000256" key="6">
    <source>
        <dbReference type="RuleBase" id="RU280814"/>
    </source>
</evidence>
<dbReference type="InterPro" id="IPR049452">
    <property type="entry name" value="Anoctamin_TM"/>
</dbReference>
<accession>A0A6V7VUE1</accession>
<dbReference type="GO" id="GO:0005886">
    <property type="term" value="C:plasma membrane"/>
    <property type="evidence" value="ECO:0007669"/>
    <property type="project" value="TreeGrafter"/>
</dbReference>
<gene>
    <name evidence="8" type="ORF">MENT_LOCUS30469</name>
</gene>
<dbReference type="EMBL" id="CAJEWN010000321">
    <property type="protein sequence ID" value="CAD2178525.1"/>
    <property type="molecule type" value="Genomic_DNA"/>
</dbReference>
<feature type="transmembrane region" description="Helical" evidence="6">
    <location>
        <begin position="280"/>
        <end position="299"/>
    </location>
</feature>
<comment type="subcellular location">
    <subcellularLocation>
        <location evidence="1 6">Membrane</location>
        <topology evidence="1 6">Multi-pass membrane protein</topology>
    </subcellularLocation>
</comment>
<feature type="transmembrane region" description="Helical" evidence="6">
    <location>
        <begin position="226"/>
        <end position="247"/>
    </location>
</feature>
<protein>
    <recommendedName>
        <fullName evidence="6">Anoctamin</fullName>
    </recommendedName>
</protein>
<dbReference type="OrthoDB" id="296386at2759"/>
<dbReference type="PANTHER" id="PTHR12308">
    <property type="entry name" value="ANOCTAMIN"/>
    <property type="match status" value="1"/>
</dbReference>
<evidence type="ECO:0000256" key="5">
    <source>
        <dbReference type="ARBA" id="ARBA00023136"/>
    </source>
</evidence>
<dbReference type="GO" id="GO:0005254">
    <property type="term" value="F:chloride channel activity"/>
    <property type="evidence" value="ECO:0007669"/>
    <property type="project" value="TreeGrafter"/>
</dbReference>
<dbReference type="AlphaFoldDB" id="A0A6V7VUE1"/>
<dbReference type="InterPro" id="IPR007632">
    <property type="entry name" value="Anoctamin"/>
</dbReference>
<name>A0A6V7VUE1_MELEN</name>
<dbReference type="Pfam" id="PF04547">
    <property type="entry name" value="Anoctamin"/>
    <property type="match status" value="1"/>
</dbReference>
<evidence type="ECO:0000256" key="3">
    <source>
        <dbReference type="ARBA" id="ARBA00022692"/>
    </source>
</evidence>
<evidence type="ECO:0000256" key="2">
    <source>
        <dbReference type="ARBA" id="ARBA00009671"/>
    </source>
</evidence>
<evidence type="ECO:0000256" key="1">
    <source>
        <dbReference type="ARBA" id="ARBA00004141"/>
    </source>
</evidence>
<reference evidence="8 9" key="1">
    <citation type="submission" date="2020-08" db="EMBL/GenBank/DDBJ databases">
        <authorList>
            <person name="Koutsovoulos G."/>
            <person name="Danchin GJ E."/>
        </authorList>
    </citation>
    <scope>NUCLEOTIDE SEQUENCE [LARGE SCALE GENOMIC DNA]</scope>
</reference>